<dbReference type="Pfam" id="PF03466">
    <property type="entry name" value="LysR_substrate"/>
    <property type="match status" value="1"/>
</dbReference>
<reference evidence="9 10" key="1">
    <citation type="submission" date="2016-09" db="EMBL/GenBank/DDBJ databases">
        <title>Rhizobium sp. nov., a novel species isolated from the rice rhizosphere.</title>
        <authorList>
            <person name="Zhao J."/>
            <person name="Zhang X."/>
        </authorList>
    </citation>
    <scope>NUCLEOTIDE SEQUENCE [LARGE SCALE GENOMIC DNA]</scope>
    <source>
        <strain evidence="9 10">1.7048</strain>
    </source>
</reference>
<dbReference type="FunFam" id="1.10.10.10:FF:000001">
    <property type="entry name" value="LysR family transcriptional regulator"/>
    <property type="match status" value="1"/>
</dbReference>
<evidence type="ECO:0000256" key="3">
    <source>
        <dbReference type="ARBA" id="ARBA00023125"/>
    </source>
</evidence>
<dbReference type="AlphaFoldDB" id="A0A1Q9B3Q5"/>
<dbReference type="Pfam" id="PF00126">
    <property type="entry name" value="HTH_1"/>
    <property type="match status" value="1"/>
</dbReference>
<dbReference type="InterPro" id="IPR058163">
    <property type="entry name" value="LysR-type_TF_proteobact-type"/>
</dbReference>
<comment type="similarity">
    <text evidence="1">Belongs to the LysR transcriptional regulatory family.</text>
</comment>
<gene>
    <name evidence="9" type="ORF">BJF93_07185</name>
</gene>
<dbReference type="InterPro" id="IPR036388">
    <property type="entry name" value="WH-like_DNA-bd_sf"/>
</dbReference>
<evidence type="ECO:0000256" key="2">
    <source>
        <dbReference type="ARBA" id="ARBA00023015"/>
    </source>
</evidence>
<dbReference type="InterPro" id="IPR000847">
    <property type="entry name" value="LysR_HTH_N"/>
</dbReference>
<dbReference type="GO" id="GO:0003700">
    <property type="term" value="F:DNA-binding transcription factor activity"/>
    <property type="evidence" value="ECO:0007669"/>
    <property type="project" value="InterPro"/>
</dbReference>
<organism evidence="9 10">
    <name type="scientific">Xaviernesmea oryzae</name>
    <dbReference type="NCBI Taxonomy" id="464029"/>
    <lineage>
        <taxon>Bacteria</taxon>
        <taxon>Pseudomonadati</taxon>
        <taxon>Pseudomonadota</taxon>
        <taxon>Alphaproteobacteria</taxon>
        <taxon>Hyphomicrobiales</taxon>
        <taxon>Rhizobiaceae</taxon>
        <taxon>Rhizobium/Agrobacterium group</taxon>
        <taxon>Xaviernesmea</taxon>
    </lineage>
</organism>
<dbReference type="Proteomes" id="UP000186364">
    <property type="component" value="Unassembled WGS sequence"/>
</dbReference>
<dbReference type="PROSITE" id="PS50931">
    <property type="entry name" value="HTH_LYSR"/>
    <property type="match status" value="1"/>
</dbReference>
<evidence type="ECO:0000256" key="1">
    <source>
        <dbReference type="ARBA" id="ARBA00009437"/>
    </source>
</evidence>
<dbReference type="GO" id="GO:0006351">
    <property type="term" value="P:DNA-templated transcription"/>
    <property type="evidence" value="ECO:0007669"/>
    <property type="project" value="TreeGrafter"/>
</dbReference>
<evidence type="ECO:0000313" key="9">
    <source>
        <dbReference type="EMBL" id="OLP62665.1"/>
    </source>
</evidence>
<protein>
    <recommendedName>
        <fullName evidence="6">HTH-type transcriptional regulator TtuA</fullName>
    </recommendedName>
    <alternativeName>
        <fullName evidence="7">Tartrate utilization transcriptional regulator</fullName>
    </alternativeName>
</protein>
<dbReference type="GO" id="GO:0043565">
    <property type="term" value="F:sequence-specific DNA binding"/>
    <property type="evidence" value="ECO:0007669"/>
    <property type="project" value="TreeGrafter"/>
</dbReference>
<accession>A0A1Q9B3Q5</accession>
<comment type="function">
    <text evidence="5">Transcriptional regulator of the ttuABCDE tartrate utilization operon.</text>
</comment>
<dbReference type="SUPFAM" id="SSF46785">
    <property type="entry name" value="Winged helix' DNA-binding domain"/>
    <property type="match status" value="1"/>
</dbReference>
<sequence>MHPSDLTRIRTFLAVAAHLSFSRAADELGMTSSAVSQTIKSLEAHLGQQLFQRTTRSVILTDEGALLRSRISPVMDEMDLALAQSRVAAGRPAGVVRIVAFRSAGERFILPILSDLRRDLPQITLDITLDDRLDDPVEGRFDLALRIGEVIAQDMVAVALGGELRQIAVATPTYLSCYGVPDHPRALLSHDCIRWRWPGQQHAFPWEFYEDGKWFSINPSGGLIVNDKPMALQMALAGLGVAFAIEDTVKHHINSGRLIPLLERWSAPFPGFFLCYPRQRHMSAATRFVIDRIRAKAG</sequence>
<keyword evidence="2" id="KW-0805">Transcription regulation</keyword>
<dbReference type="SUPFAM" id="SSF53850">
    <property type="entry name" value="Periplasmic binding protein-like II"/>
    <property type="match status" value="1"/>
</dbReference>
<dbReference type="PANTHER" id="PTHR30537">
    <property type="entry name" value="HTH-TYPE TRANSCRIPTIONAL REGULATOR"/>
    <property type="match status" value="1"/>
</dbReference>
<keyword evidence="3" id="KW-0238">DNA-binding</keyword>
<dbReference type="PANTHER" id="PTHR30537:SF1">
    <property type="entry name" value="HTH-TYPE TRANSCRIPTIONAL REGULATOR PGRR"/>
    <property type="match status" value="1"/>
</dbReference>
<keyword evidence="10" id="KW-1185">Reference proteome</keyword>
<dbReference type="EMBL" id="MKIP01000022">
    <property type="protein sequence ID" value="OLP62665.1"/>
    <property type="molecule type" value="Genomic_DNA"/>
</dbReference>
<evidence type="ECO:0000256" key="5">
    <source>
        <dbReference type="ARBA" id="ARBA00054626"/>
    </source>
</evidence>
<feature type="domain" description="HTH lysR-type" evidence="8">
    <location>
        <begin position="1"/>
        <end position="61"/>
    </location>
</feature>
<evidence type="ECO:0000256" key="4">
    <source>
        <dbReference type="ARBA" id="ARBA00023163"/>
    </source>
</evidence>
<dbReference type="InterPro" id="IPR036390">
    <property type="entry name" value="WH_DNA-bd_sf"/>
</dbReference>
<dbReference type="InterPro" id="IPR005119">
    <property type="entry name" value="LysR_subst-bd"/>
</dbReference>
<keyword evidence="4" id="KW-0804">Transcription</keyword>
<dbReference type="OrthoDB" id="9813056at2"/>
<dbReference type="Gene3D" id="3.40.190.290">
    <property type="match status" value="1"/>
</dbReference>
<evidence type="ECO:0000256" key="7">
    <source>
        <dbReference type="ARBA" id="ARBA00083243"/>
    </source>
</evidence>
<dbReference type="PRINTS" id="PR00039">
    <property type="entry name" value="HTHLYSR"/>
</dbReference>
<evidence type="ECO:0000313" key="10">
    <source>
        <dbReference type="Proteomes" id="UP000186364"/>
    </source>
</evidence>
<evidence type="ECO:0000259" key="8">
    <source>
        <dbReference type="PROSITE" id="PS50931"/>
    </source>
</evidence>
<proteinExistence type="inferred from homology"/>
<comment type="caution">
    <text evidence="9">The sequence shown here is derived from an EMBL/GenBank/DDBJ whole genome shotgun (WGS) entry which is preliminary data.</text>
</comment>
<name>A0A1Q9B3Q5_9HYPH</name>
<dbReference type="Gene3D" id="1.10.10.10">
    <property type="entry name" value="Winged helix-like DNA-binding domain superfamily/Winged helix DNA-binding domain"/>
    <property type="match status" value="1"/>
</dbReference>
<evidence type="ECO:0000256" key="6">
    <source>
        <dbReference type="ARBA" id="ARBA00067332"/>
    </source>
</evidence>